<gene>
    <name evidence="2" type="ORF">B2A_05117</name>
</gene>
<accession>T1BRZ8</accession>
<proteinExistence type="predicted"/>
<feature type="non-terminal residue" evidence="2">
    <location>
        <position position="78"/>
    </location>
</feature>
<feature type="compositionally biased region" description="Low complexity" evidence="1">
    <location>
        <begin position="12"/>
        <end position="27"/>
    </location>
</feature>
<protein>
    <submittedName>
        <fullName evidence="2">Phage integrase family site specific recombinase</fullName>
    </submittedName>
</protein>
<name>T1BRZ8_9ZZZZ</name>
<dbReference type="EMBL" id="AUZZ01003517">
    <property type="protein sequence ID" value="EQD56745.1"/>
    <property type="molecule type" value="Genomic_DNA"/>
</dbReference>
<comment type="caution">
    <text evidence="2">The sequence shown here is derived from an EMBL/GenBank/DDBJ whole genome shotgun (WGS) entry which is preliminary data.</text>
</comment>
<reference evidence="2" key="1">
    <citation type="submission" date="2013-08" db="EMBL/GenBank/DDBJ databases">
        <authorList>
            <person name="Mendez C."/>
            <person name="Richter M."/>
            <person name="Ferrer M."/>
            <person name="Sanchez J."/>
        </authorList>
    </citation>
    <scope>NUCLEOTIDE SEQUENCE</scope>
</reference>
<sequence length="78" mass="8691">MSSEVSKSLTNPPATRSAPTPARSSRALTAPEFHELAQVPPATEWFANIDNPNTRRAYRNDLEEFMTFVGISTPDELR</sequence>
<dbReference type="AlphaFoldDB" id="T1BRZ8"/>
<feature type="region of interest" description="Disordered" evidence="1">
    <location>
        <begin position="1"/>
        <end position="27"/>
    </location>
</feature>
<organism evidence="2">
    <name type="scientific">mine drainage metagenome</name>
    <dbReference type="NCBI Taxonomy" id="410659"/>
    <lineage>
        <taxon>unclassified sequences</taxon>
        <taxon>metagenomes</taxon>
        <taxon>ecological metagenomes</taxon>
    </lineage>
</organism>
<evidence type="ECO:0000313" key="2">
    <source>
        <dbReference type="EMBL" id="EQD56745.1"/>
    </source>
</evidence>
<reference evidence="2" key="2">
    <citation type="journal article" date="2014" name="ISME J.">
        <title>Microbial stratification in low pH oxic and suboxic macroscopic growths along an acid mine drainage.</title>
        <authorList>
            <person name="Mendez-Garcia C."/>
            <person name="Mesa V."/>
            <person name="Sprenger R.R."/>
            <person name="Richter M."/>
            <person name="Diez M.S."/>
            <person name="Solano J."/>
            <person name="Bargiela R."/>
            <person name="Golyshina O.V."/>
            <person name="Manteca A."/>
            <person name="Ramos J.L."/>
            <person name="Gallego J.R."/>
            <person name="Llorente I."/>
            <person name="Martins Dos Santos V.A."/>
            <person name="Jensen O.N."/>
            <person name="Pelaez A.I."/>
            <person name="Sanchez J."/>
            <person name="Ferrer M."/>
        </authorList>
    </citation>
    <scope>NUCLEOTIDE SEQUENCE</scope>
</reference>
<feature type="compositionally biased region" description="Polar residues" evidence="1">
    <location>
        <begin position="1"/>
        <end position="11"/>
    </location>
</feature>
<evidence type="ECO:0000256" key="1">
    <source>
        <dbReference type="SAM" id="MobiDB-lite"/>
    </source>
</evidence>